<reference evidence="3 4" key="1">
    <citation type="submission" date="2019-02" db="EMBL/GenBank/DDBJ databases">
        <title>Pedobacter sp. RP-3-8 sp. nov., isolated from Arctic soil.</title>
        <authorList>
            <person name="Dahal R.H."/>
        </authorList>
    </citation>
    <scope>NUCLEOTIDE SEQUENCE [LARGE SCALE GENOMIC DNA]</scope>
    <source>
        <strain evidence="3 4">RP-3-8</strain>
    </source>
</reference>
<dbReference type="Pfam" id="PF08240">
    <property type="entry name" value="ADH_N"/>
    <property type="match status" value="1"/>
</dbReference>
<sequence>MKAVQIYKFGGVNELKYEDAPKPEIKSDEVLIKVYATSINPVDWKVREGHMPGSDKRTFPIILGWDVSGIIEMAGLNVNGFKKGDAVYARPNVSRNGTYAEYVAVNAGEIALKPTSIDHIHSAAVPLAGLTAWQGLFDHGKLESGQKVLIHAAAGGVGTYAVQLAKWKGAYVIGTASEQNLDFLKKLGVDEVIDYKNEAFESKLKDLDLVFDLVGGDTQKKSLDVLKPGGILVSTVGLRDEAAIKEKGMIGAQFMAQSSPGDLTSLAKLIDEGKLKPIIAEVLTLPQAAEAQQKSEAGHTRGKIVLKVAQ</sequence>
<dbReference type="Gene3D" id="3.90.180.10">
    <property type="entry name" value="Medium-chain alcohol dehydrogenases, catalytic domain"/>
    <property type="match status" value="1"/>
</dbReference>
<keyword evidence="4" id="KW-1185">Reference proteome</keyword>
<keyword evidence="1" id="KW-0560">Oxidoreductase</keyword>
<feature type="domain" description="Enoyl reductase (ER)" evidence="2">
    <location>
        <begin position="10"/>
        <end position="306"/>
    </location>
</feature>
<accession>A0A4R0ND71</accession>
<dbReference type="RefSeq" id="WP_131608434.1">
    <property type="nucleotide sequence ID" value="NZ_SJSM01000004.1"/>
</dbReference>
<proteinExistence type="predicted"/>
<evidence type="ECO:0000256" key="1">
    <source>
        <dbReference type="ARBA" id="ARBA00023002"/>
    </source>
</evidence>
<evidence type="ECO:0000259" key="2">
    <source>
        <dbReference type="SMART" id="SM00829"/>
    </source>
</evidence>
<dbReference type="SUPFAM" id="SSF50129">
    <property type="entry name" value="GroES-like"/>
    <property type="match status" value="1"/>
</dbReference>
<dbReference type="InterPro" id="IPR011032">
    <property type="entry name" value="GroES-like_sf"/>
</dbReference>
<dbReference type="InterPro" id="IPR036291">
    <property type="entry name" value="NAD(P)-bd_dom_sf"/>
</dbReference>
<dbReference type="InterPro" id="IPR050700">
    <property type="entry name" value="YIM1/Zinc_Alcohol_DH_Fams"/>
</dbReference>
<dbReference type="SMART" id="SM00829">
    <property type="entry name" value="PKS_ER"/>
    <property type="match status" value="1"/>
</dbReference>
<dbReference type="InterPro" id="IPR013154">
    <property type="entry name" value="ADH-like_N"/>
</dbReference>
<dbReference type="InterPro" id="IPR002364">
    <property type="entry name" value="Quin_OxRdtase/zeta-crystal_CS"/>
</dbReference>
<protein>
    <submittedName>
        <fullName evidence="3">NADP-dependent oxidoreductase</fullName>
    </submittedName>
</protein>
<dbReference type="Proteomes" id="UP000291117">
    <property type="component" value="Unassembled WGS sequence"/>
</dbReference>
<evidence type="ECO:0000313" key="4">
    <source>
        <dbReference type="Proteomes" id="UP000291117"/>
    </source>
</evidence>
<gene>
    <name evidence="3" type="ORF">EZ444_09185</name>
</gene>
<dbReference type="Pfam" id="PF13602">
    <property type="entry name" value="ADH_zinc_N_2"/>
    <property type="match status" value="1"/>
</dbReference>
<name>A0A4R0ND71_9SPHI</name>
<evidence type="ECO:0000313" key="3">
    <source>
        <dbReference type="EMBL" id="TCC97022.1"/>
    </source>
</evidence>
<dbReference type="InterPro" id="IPR020843">
    <property type="entry name" value="ER"/>
</dbReference>
<dbReference type="EMBL" id="SJSM01000004">
    <property type="protein sequence ID" value="TCC97022.1"/>
    <property type="molecule type" value="Genomic_DNA"/>
</dbReference>
<dbReference type="PANTHER" id="PTHR11695:SF294">
    <property type="entry name" value="RETICULON-4-INTERACTING PROTEIN 1, MITOCHONDRIAL"/>
    <property type="match status" value="1"/>
</dbReference>
<dbReference type="AlphaFoldDB" id="A0A4R0ND71"/>
<dbReference type="OrthoDB" id="9787435at2"/>
<dbReference type="PROSITE" id="PS01162">
    <property type="entry name" value="QOR_ZETA_CRYSTAL"/>
    <property type="match status" value="1"/>
</dbReference>
<organism evidence="3 4">
    <name type="scientific">Pedobacter hiemivivus</name>
    <dbReference type="NCBI Taxonomy" id="2530454"/>
    <lineage>
        <taxon>Bacteria</taxon>
        <taxon>Pseudomonadati</taxon>
        <taxon>Bacteroidota</taxon>
        <taxon>Sphingobacteriia</taxon>
        <taxon>Sphingobacteriales</taxon>
        <taxon>Sphingobacteriaceae</taxon>
        <taxon>Pedobacter</taxon>
    </lineage>
</organism>
<dbReference type="Gene3D" id="3.40.50.720">
    <property type="entry name" value="NAD(P)-binding Rossmann-like Domain"/>
    <property type="match status" value="1"/>
</dbReference>
<dbReference type="GO" id="GO:0008270">
    <property type="term" value="F:zinc ion binding"/>
    <property type="evidence" value="ECO:0007669"/>
    <property type="project" value="InterPro"/>
</dbReference>
<dbReference type="SUPFAM" id="SSF51735">
    <property type="entry name" value="NAD(P)-binding Rossmann-fold domains"/>
    <property type="match status" value="1"/>
</dbReference>
<dbReference type="GO" id="GO:0016491">
    <property type="term" value="F:oxidoreductase activity"/>
    <property type="evidence" value="ECO:0007669"/>
    <property type="project" value="UniProtKB-KW"/>
</dbReference>
<dbReference type="PANTHER" id="PTHR11695">
    <property type="entry name" value="ALCOHOL DEHYDROGENASE RELATED"/>
    <property type="match status" value="1"/>
</dbReference>
<dbReference type="CDD" id="cd05289">
    <property type="entry name" value="MDR_like_2"/>
    <property type="match status" value="1"/>
</dbReference>
<comment type="caution">
    <text evidence="3">The sequence shown here is derived from an EMBL/GenBank/DDBJ whole genome shotgun (WGS) entry which is preliminary data.</text>
</comment>